<keyword evidence="3 5" id="KW-1133">Transmembrane helix</keyword>
<dbReference type="PANTHER" id="PTHR43077">
    <property type="entry name" value="TRANSPORT PERMEASE YVFS-RELATED"/>
    <property type="match status" value="1"/>
</dbReference>
<evidence type="ECO:0000313" key="8">
    <source>
        <dbReference type="Proteomes" id="UP001240171"/>
    </source>
</evidence>
<sequence>MKSLSVFFKDLGTAVKNPKVLIPIIAIMFIPIIYSGIYLAAFWDPYGHLDRLPIAVVNQDQGAELEGKQLHVGEDLVKELKDNKEFDWQFVSKDQARKGMKDNKYYMTITIPENFSTQATTLMDDEPKPAELVYEPNASYNFVASQIGNSAIKEIRAKVSSKVTEAYADSLLDQVSKLSDGIAKAGEGAGELHSGAGDLDEGAATLKENLAKLANGTLELKDGLSPLTKGVSELHSGASRLKQGSSDLSSGLGQLQAAGTKLAAGADQASEGSGKLVDGLQGSLDGAKKLNQGLVSSEAGSERLLVGLQSAEDGSAKLSAGLQSSEQGSAKLESGLASAADASGQVADGAKGVADGLKQLAQASPELAQNPAVQKLLQASEAVAQGSAKLHDGQQQLAQGAAALHDGQQQLVQGAAALHDGQQQLVQGAAALHDGQQQLVQGSSQLAAGQQQLVDGAKSLQSGQNQLSAGLKQFNAKLGEAAQGGQQLAQGAGQLDNGSSQLLAGVNKLSSGVTTLADGSVKLDDGAGKLKEGIDKINDGSNELAYKLNDAADRASINKTDAMVDMFADPVQTAENTSEKVPNYGTGLTPYFMSLGLFVGALISTIVLKVRESSVPEASGWNLFVSRTFAFGGMALFQSLILTTIILYGLGLEVQSVPLFYLYTFLVSLAFIFLVQMLVTWFDMPGRFIVILALTFQLATSGGTFPIELIPDWLKPLSPLLPMTHSILGYKSVISTGDYSVMWHQAGILAIYGGVSIVLTALYFLFKGKKNQKAQAAETAAV</sequence>
<dbReference type="NCBIfam" id="TIGR03062">
    <property type="entry name" value="pip_yhgE_Cterm"/>
    <property type="match status" value="1"/>
</dbReference>
<dbReference type="InterPro" id="IPR051328">
    <property type="entry name" value="T7SS_ABC-Transporter"/>
</dbReference>
<feature type="transmembrane region" description="Helical" evidence="5">
    <location>
        <begin position="588"/>
        <end position="608"/>
    </location>
</feature>
<dbReference type="RefSeq" id="WP_305024395.1">
    <property type="nucleotide sequence ID" value="NZ_JAUQTB010000006.1"/>
</dbReference>
<feature type="transmembrane region" description="Helical" evidence="5">
    <location>
        <begin position="746"/>
        <end position="766"/>
    </location>
</feature>
<accession>A0ABT9CD42</accession>
<feature type="domain" description="ABC-2 type transporter transmembrane" evidence="6">
    <location>
        <begin position="25"/>
        <end position="165"/>
    </location>
</feature>
<evidence type="ECO:0000313" key="7">
    <source>
        <dbReference type="EMBL" id="MDO7907189.1"/>
    </source>
</evidence>
<keyword evidence="4 5" id="KW-0472">Membrane</keyword>
<dbReference type="InterPro" id="IPR017500">
    <property type="entry name" value="Phage_infect_YhgE_N"/>
</dbReference>
<dbReference type="Pfam" id="PF12698">
    <property type="entry name" value="ABC2_membrane_3"/>
    <property type="match status" value="2"/>
</dbReference>
<feature type="transmembrane region" description="Helical" evidence="5">
    <location>
        <begin position="629"/>
        <end position="648"/>
    </location>
</feature>
<dbReference type="NCBIfam" id="TIGR03061">
    <property type="entry name" value="pip_yhgE_Nterm"/>
    <property type="match status" value="1"/>
</dbReference>
<dbReference type="EMBL" id="JAUQTB010000006">
    <property type="protein sequence ID" value="MDO7907189.1"/>
    <property type="molecule type" value="Genomic_DNA"/>
</dbReference>
<dbReference type="Gene3D" id="1.10.287.950">
    <property type="entry name" value="Methyl-accepting chemotaxis protein"/>
    <property type="match status" value="1"/>
</dbReference>
<comment type="subcellular location">
    <subcellularLocation>
        <location evidence="1">Membrane</location>
        <topology evidence="1">Multi-pass membrane protein</topology>
    </subcellularLocation>
</comment>
<name>A0ABT9CD42_9BACL</name>
<dbReference type="NCBIfam" id="TIGR03057">
    <property type="entry name" value="xxxLxxG_by_4"/>
    <property type="match status" value="4"/>
</dbReference>
<keyword evidence="8" id="KW-1185">Reference proteome</keyword>
<keyword evidence="2 5" id="KW-0812">Transmembrane</keyword>
<evidence type="ECO:0000256" key="2">
    <source>
        <dbReference type="ARBA" id="ARBA00022692"/>
    </source>
</evidence>
<proteinExistence type="predicted"/>
<dbReference type="InterPro" id="IPR017501">
    <property type="entry name" value="Phage_infect_YhgE_C"/>
</dbReference>
<organism evidence="7 8">
    <name type="scientific">Paenibacillus lacisoli</name>
    <dbReference type="NCBI Taxonomy" id="3064525"/>
    <lineage>
        <taxon>Bacteria</taxon>
        <taxon>Bacillati</taxon>
        <taxon>Bacillota</taxon>
        <taxon>Bacilli</taxon>
        <taxon>Bacillales</taxon>
        <taxon>Paenibacillaceae</taxon>
        <taxon>Paenibacillus</taxon>
    </lineage>
</organism>
<feature type="transmembrane region" description="Helical" evidence="5">
    <location>
        <begin position="688"/>
        <end position="707"/>
    </location>
</feature>
<reference evidence="7 8" key="1">
    <citation type="submission" date="2023-07" db="EMBL/GenBank/DDBJ databases">
        <title>Paenibacillus sp. JX-17 nov. isolated from soil.</title>
        <authorList>
            <person name="Wan Y."/>
            <person name="Liu B."/>
        </authorList>
    </citation>
    <scope>NUCLEOTIDE SEQUENCE [LARGE SCALE GENOMIC DNA]</scope>
    <source>
        <strain evidence="7 8">JX-17</strain>
    </source>
</reference>
<dbReference type="InterPro" id="IPR023908">
    <property type="entry name" value="xxxLxxG_rpt"/>
</dbReference>
<gene>
    <name evidence="7" type="ORF">Q5741_12290</name>
</gene>
<evidence type="ECO:0000256" key="4">
    <source>
        <dbReference type="ARBA" id="ARBA00023136"/>
    </source>
</evidence>
<feature type="domain" description="ABC-2 type transporter transmembrane" evidence="6">
    <location>
        <begin position="568"/>
        <end position="762"/>
    </location>
</feature>
<feature type="transmembrane region" description="Helical" evidence="5">
    <location>
        <begin position="660"/>
        <end position="681"/>
    </location>
</feature>
<comment type="caution">
    <text evidence="7">The sequence shown here is derived from an EMBL/GenBank/DDBJ whole genome shotgun (WGS) entry which is preliminary data.</text>
</comment>
<evidence type="ECO:0000256" key="1">
    <source>
        <dbReference type="ARBA" id="ARBA00004141"/>
    </source>
</evidence>
<dbReference type="InterPro" id="IPR011049">
    <property type="entry name" value="Serralysin-like_metalloprot_C"/>
</dbReference>
<feature type="transmembrane region" description="Helical" evidence="5">
    <location>
        <begin position="20"/>
        <end position="43"/>
    </location>
</feature>
<protein>
    <submittedName>
        <fullName evidence="7">YhgE/Pip domain-containing protein</fullName>
    </submittedName>
</protein>
<dbReference type="InterPro" id="IPR013525">
    <property type="entry name" value="ABC2_TM"/>
</dbReference>
<dbReference type="Proteomes" id="UP001240171">
    <property type="component" value="Unassembled WGS sequence"/>
</dbReference>
<dbReference type="PANTHER" id="PTHR43077:SF5">
    <property type="entry name" value="PHAGE INFECTION PROTEIN"/>
    <property type="match status" value="1"/>
</dbReference>
<dbReference type="SUPFAM" id="SSF101967">
    <property type="entry name" value="Adhesin YadA, collagen-binding domain"/>
    <property type="match status" value="1"/>
</dbReference>
<evidence type="ECO:0000259" key="6">
    <source>
        <dbReference type="Pfam" id="PF12698"/>
    </source>
</evidence>
<evidence type="ECO:0000256" key="3">
    <source>
        <dbReference type="ARBA" id="ARBA00022989"/>
    </source>
</evidence>
<evidence type="ECO:0000256" key="5">
    <source>
        <dbReference type="SAM" id="Phobius"/>
    </source>
</evidence>
<dbReference type="Gene3D" id="3.40.1710.10">
    <property type="entry name" value="abc type-2 transporter like domain"/>
    <property type="match status" value="1"/>
</dbReference>